<comment type="caution">
    <text evidence="1">The sequence shown here is derived from an EMBL/GenBank/DDBJ whole genome shotgun (WGS) entry which is preliminary data.</text>
</comment>
<evidence type="ECO:0000313" key="2">
    <source>
        <dbReference type="Proteomes" id="UP000179136"/>
    </source>
</evidence>
<reference evidence="1 2" key="1">
    <citation type="journal article" date="2016" name="Nat. Commun.">
        <title>Thousands of microbial genomes shed light on interconnected biogeochemical processes in an aquifer system.</title>
        <authorList>
            <person name="Anantharaman K."/>
            <person name="Brown C.T."/>
            <person name="Hug L.A."/>
            <person name="Sharon I."/>
            <person name="Castelle C.J."/>
            <person name="Probst A.J."/>
            <person name="Thomas B.C."/>
            <person name="Singh A."/>
            <person name="Wilkins M.J."/>
            <person name="Karaoz U."/>
            <person name="Brodie E.L."/>
            <person name="Williams K.H."/>
            <person name="Hubbard S.S."/>
            <person name="Banfield J.F."/>
        </authorList>
    </citation>
    <scope>NUCLEOTIDE SEQUENCE [LARGE SCALE GENOMIC DNA]</scope>
</reference>
<evidence type="ECO:0000313" key="1">
    <source>
        <dbReference type="EMBL" id="OGG87084.1"/>
    </source>
</evidence>
<protein>
    <submittedName>
        <fullName evidence="1">Uncharacterized protein</fullName>
    </submittedName>
</protein>
<dbReference type="Proteomes" id="UP000179136">
    <property type="component" value="Unassembled WGS sequence"/>
</dbReference>
<accession>A0A1F6FMK5</accession>
<dbReference type="EMBL" id="MFMW01000022">
    <property type="protein sequence ID" value="OGG87084.1"/>
    <property type="molecule type" value="Genomic_DNA"/>
</dbReference>
<sequence>MKLGKSFLARESEVNGISLNSEQLELLKKKLIEKGVNPDLLKKTKTLVERLLMDDMPVNISLASQNEDRELDIIANIISKDSIDKSGTLSDRAFN</sequence>
<name>A0A1F6FMK5_9BACT</name>
<proteinExistence type="predicted"/>
<organism evidence="1 2">
    <name type="scientific">Candidatus Kuenenbacteria bacterium RIFCSPHIGHO2_02_FULL_39_13</name>
    <dbReference type="NCBI Taxonomy" id="1798561"/>
    <lineage>
        <taxon>Bacteria</taxon>
        <taxon>Candidatus Kueneniibacteriota</taxon>
    </lineage>
</organism>
<dbReference type="AlphaFoldDB" id="A0A1F6FMK5"/>
<gene>
    <name evidence="1" type="ORF">A3B87_03710</name>
</gene>
<dbReference type="STRING" id="1798561.A3B87_03710"/>